<reference evidence="1" key="1">
    <citation type="submission" date="2021-02" db="EMBL/GenBank/DDBJ databases">
        <authorList>
            <person name="Dougan E. K."/>
            <person name="Rhodes N."/>
            <person name="Thang M."/>
            <person name="Chan C."/>
        </authorList>
    </citation>
    <scope>NUCLEOTIDE SEQUENCE</scope>
</reference>
<proteinExistence type="predicted"/>
<feature type="non-terminal residue" evidence="1">
    <location>
        <position position="434"/>
    </location>
</feature>
<organism evidence="1 2">
    <name type="scientific">Symbiodinium necroappetens</name>
    <dbReference type="NCBI Taxonomy" id="1628268"/>
    <lineage>
        <taxon>Eukaryota</taxon>
        <taxon>Sar</taxon>
        <taxon>Alveolata</taxon>
        <taxon>Dinophyceae</taxon>
        <taxon>Suessiales</taxon>
        <taxon>Symbiodiniaceae</taxon>
        <taxon>Symbiodinium</taxon>
    </lineage>
</organism>
<name>A0A812YI26_9DINO</name>
<comment type="caution">
    <text evidence="1">The sequence shown here is derived from an EMBL/GenBank/DDBJ whole genome shotgun (WGS) entry which is preliminary data.</text>
</comment>
<dbReference type="AlphaFoldDB" id="A0A812YI26"/>
<evidence type="ECO:0000313" key="1">
    <source>
        <dbReference type="EMBL" id="CAE7781180.1"/>
    </source>
</evidence>
<dbReference type="OrthoDB" id="434852at2759"/>
<gene>
    <name evidence="1" type="ORF">SNEC2469_LOCUS22889</name>
</gene>
<protein>
    <submittedName>
        <fullName evidence="1">Uncharacterized protein</fullName>
    </submittedName>
</protein>
<dbReference type="Proteomes" id="UP000601435">
    <property type="component" value="Unassembled WGS sequence"/>
</dbReference>
<feature type="non-terminal residue" evidence="1">
    <location>
        <position position="1"/>
    </location>
</feature>
<accession>A0A812YI26</accession>
<evidence type="ECO:0000313" key="2">
    <source>
        <dbReference type="Proteomes" id="UP000601435"/>
    </source>
</evidence>
<sequence>TKTSRAGMPVVFRIFGVLGGWGFRPPVVCSAQDVVLAKLQAGWLPLTPMARGGQSPIQQLPLLTVSEEKPFAVLSALFPLLPDFSAAEVVPTLDSAELGKSDAVSEAADPTAAPQLHLLQSQAKLPAQDFDSSSSDGESVDVESLGCAEEVVFLQAKSGVCHFASPATAGTGSRHAELWLKPACGMLSPELMVRVAPSLPVYLRAGNVTAAHRKNSGSALIGCALAPVMLASDFGMRLYCLALLRTFSAVQSIPLRGGISLEAMAAALSATALQGDGSPDGGVSAPTMAELLAEHSIPEVLHYHFAEFSPSVFANVSTDAAGLDRFLGSLMENTGPEMFAVEARVRMLWKSCVAQCSESKKAPGDQSLGVKADSWSDPFPAKLSATTWKSLREDFLASYPSELLSPEDTPGARIMALVYRGVSDKSLKWPQWKH</sequence>
<keyword evidence="2" id="KW-1185">Reference proteome</keyword>
<dbReference type="EMBL" id="CAJNJA010042165">
    <property type="protein sequence ID" value="CAE7781180.1"/>
    <property type="molecule type" value="Genomic_DNA"/>
</dbReference>